<evidence type="ECO:0000256" key="2">
    <source>
        <dbReference type="RuleBase" id="RU004328"/>
    </source>
</evidence>
<evidence type="ECO:0000313" key="4">
    <source>
        <dbReference type="Proteomes" id="UP001172687"/>
    </source>
</evidence>
<keyword evidence="4" id="KW-1185">Reference proteome</keyword>
<dbReference type="InterPro" id="IPR036430">
    <property type="entry name" value="RNase_T2-like_sf"/>
</dbReference>
<dbReference type="RefSeq" id="WP_011780125.1">
    <property type="nucleotide sequence ID" value="NZ_CP070380.1"/>
</dbReference>
<dbReference type="PANTHER" id="PTHR11240:SF22">
    <property type="entry name" value="RIBONUCLEASE T2"/>
    <property type="match status" value="1"/>
</dbReference>
<dbReference type="Pfam" id="PF00445">
    <property type="entry name" value="Ribonuclease_T2"/>
    <property type="match status" value="1"/>
</dbReference>
<gene>
    <name evidence="3" type="ORF">QYF68_20175</name>
</gene>
<evidence type="ECO:0000256" key="1">
    <source>
        <dbReference type="ARBA" id="ARBA00007469"/>
    </source>
</evidence>
<protein>
    <submittedName>
        <fullName evidence="3">Ribonuclease T(2)</fullName>
    </submittedName>
</protein>
<comment type="similarity">
    <text evidence="1 2">Belongs to the RNase T2 family.</text>
</comment>
<accession>A0ABT8HH96</accession>
<comment type="caution">
    <text evidence="3">The sequence shown here is derived from an EMBL/GenBank/DDBJ whole genome shotgun (WGS) entry which is preliminary data.</text>
</comment>
<reference evidence="3" key="1">
    <citation type="submission" date="2023-07" db="EMBL/GenBank/DDBJ databases">
        <title>Degradation of tert-butanol by M. austroafricanum TBA100.</title>
        <authorList>
            <person name="Helbich S."/>
            <person name="Vainshtein Y."/>
        </authorList>
    </citation>
    <scope>NUCLEOTIDE SEQUENCE</scope>
    <source>
        <strain evidence="3">TBA100</strain>
    </source>
</reference>
<dbReference type="Proteomes" id="UP001172687">
    <property type="component" value="Unassembled WGS sequence"/>
</dbReference>
<dbReference type="PROSITE" id="PS00531">
    <property type="entry name" value="RNASE_T2_2"/>
    <property type="match status" value="1"/>
</dbReference>
<evidence type="ECO:0000313" key="3">
    <source>
        <dbReference type="EMBL" id="MDN4520117.1"/>
    </source>
</evidence>
<dbReference type="Gene3D" id="3.90.730.10">
    <property type="entry name" value="Ribonuclease T2-like"/>
    <property type="match status" value="1"/>
</dbReference>
<dbReference type="SUPFAM" id="SSF55895">
    <property type="entry name" value="Ribonuclease Rh-like"/>
    <property type="match status" value="1"/>
</dbReference>
<dbReference type="InterPro" id="IPR001568">
    <property type="entry name" value="RNase_T2-like"/>
</dbReference>
<dbReference type="InterPro" id="IPR033130">
    <property type="entry name" value="RNase_T2_His_AS_2"/>
</dbReference>
<dbReference type="EMBL" id="JAUHTC010000066">
    <property type="protein sequence ID" value="MDN4520117.1"/>
    <property type="molecule type" value="Genomic_DNA"/>
</dbReference>
<organism evidence="3 4">
    <name type="scientific">Mycolicibacterium austroafricanum</name>
    <name type="common">Mycobacterium austroafricanum</name>
    <dbReference type="NCBI Taxonomy" id="39687"/>
    <lineage>
        <taxon>Bacteria</taxon>
        <taxon>Bacillati</taxon>
        <taxon>Actinomycetota</taxon>
        <taxon>Actinomycetes</taxon>
        <taxon>Mycobacteriales</taxon>
        <taxon>Mycobacteriaceae</taxon>
        <taxon>Mycolicibacterium</taxon>
    </lineage>
</organism>
<dbReference type="PANTHER" id="PTHR11240">
    <property type="entry name" value="RIBONUCLEASE T2"/>
    <property type="match status" value="1"/>
</dbReference>
<sequence length="252" mass="26384">MARGDAVVFSISAALAGIVVAAVTYSVVVLDKVPNPSALVSDGAASSWLVLTWAPSFCRVEPSNPACTSGEVEQKGQTLLLHGLWPQPPDRQNCGVPRAIDERQLPPVDLAGNVRAELQATMVDTASLTHHEWYTHGTCSGVSPDTYFGDAATLTDDVRRALDPVFRDASGGRLTLAEVRRRIDATFGAGTGERVALGCRKTAGEGSVVVDVRLSLPPVVALRGGDGVLALDELLAEGPPMPAQCRHGSVPA</sequence>
<name>A0ABT8HH96_MYCAO</name>
<proteinExistence type="inferred from homology"/>